<keyword evidence="5 15" id="KW-0068">Autocatalytic cleavage</keyword>
<evidence type="ECO:0000256" key="5">
    <source>
        <dbReference type="ARBA" id="ARBA00022813"/>
    </source>
</evidence>
<dbReference type="HAMAP" id="MF_00464">
    <property type="entry name" value="AdoMetDC_1"/>
    <property type="match status" value="1"/>
</dbReference>
<feature type="active site" description="Schiff-base intermediate with substrate; via pyruvic acid" evidence="15">
    <location>
        <position position="63"/>
    </location>
</feature>
<evidence type="ECO:0000256" key="10">
    <source>
        <dbReference type="ARBA" id="ARBA00023270"/>
    </source>
</evidence>
<dbReference type="GO" id="GO:0005829">
    <property type="term" value="C:cytosol"/>
    <property type="evidence" value="ECO:0007669"/>
    <property type="project" value="TreeGrafter"/>
</dbReference>
<comment type="PTM">
    <text evidence="15">Is synthesized initially as an inactive proenzyme. Formation of the active enzyme involves a self-maturation process in which the active site pyruvoyl group is generated from an internal serine residue via an autocatalytic post-translational modification. Two non-identical subunits are generated from the proenzyme in this reaction, and the pyruvate is formed at the N-terminus of the alpha chain, which is derived from the carboxyl end of the proenzyme. The post-translation cleavage follows an unusual pathway, termed non-hydrolytic serinolysis, in which the side chain hydroxyl group of the serine supplies its oxygen atom to form the C-terminus of the beta chain, while the remainder of the serine residue undergoes an oxidative deamination to produce ammonia and the pyruvoyl group blocking the N-terminus of the alpha chain.</text>
</comment>
<sequence length="120" mass="13487">MREVGRHLIIELFGCDAKALDDMKTMEENFKKSIEEAGAKIIGEVFHKFNPQGVTGVIIIAESHFSIHTWPEIGYAAIDLFTCGTKVDPMIVLNKLKELLKPSTMSVMELKRGILVRDKI</sequence>
<dbReference type="InterPro" id="IPR042284">
    <property type="entry name" value="AdoMetDC_N"/>
</dbReference>
<evidence type="ECO:0000256" key="3">
    <source>
        <dbReference type="ARBA" id="ARBA00022691"/>
    </source>
</evidence>
<feature type="site" description="Cleavage (non-hydrolytic); by autolysis" evidence="15">
    <location>
        <begin position="62"/>
        <end position="63"/>
    </location>
</feature>
<name>A0A520KG75_9CREN</name>
<keyword evidence="11 15" id="KW-0670">Pyruvate</keyword>
<dbReference type="Proteomes" id="UP000316080">
    <property type="component" value="Unassembled WGS sequence"/>
</dbReference>
<dbReference type="Gene3D" id="3.30.160.750">
    <property type="match status" value="1"/>
</dbReference>
<comment type="similarity">
    <text evidence="14 15">Belongs to the prokaryotic AdoMetDC family. Type 1 subfamily.</text>
</comment>
<dbReference type="FunFam" id="3.30.360.110:FF:000001">
    <property type="entry name" value="S-adenosylmethionine decarboxylase proenzyme"/>
    <property type="match status" value="1"/>
</dbReference>
<evidence type="ECO:0000256" key="9">
    <source>
        <dbReference type="ARBA" id="ARBA00023239"/>
    </source>
</evidence>
<evidence type="ECO:0000313" key="19">
    <source>
        <dbReference type="Proteomes" id="UP000317265"/>
    </source>
</evidence>
<dbReference type="PANTHER" id="PTHR33866:SF2">
    <property type="entry name" value="S-ADENOSYLMETHIONINE DECARBOXYLASE PROENZYME"/>
    <property type="match status" value="1"/>
</dbReference>
<proteinExistence type="inferred from homology"/>
<dbReference type="Pfam" id="PF02675">
    <property type="entry name" value="AdoMet_dc"/>
    <property type="match status" value="1"/>
</dbReference>
<dbReference type="InterPro" id="IPR017716">
    <property type="entry name" value="S-AdoMet_deCOase_pro-enz"/>
</dbReference>
<dbReference type="InterPro" id="IPR016067">
    <property type="entry name" value="S-AdoMet_deCO2ase_core"/>
</dbReference>
<feature type="active site" description="Proton acceptor; for processing activity" evidence="15">
    <location>
        <position position="68"/>
    </location>
</feature>
<dbReference type="InterPro" id="IPR003826">
    <property type="entry name" value="AdoMetDC_fam_prok"/>
</dbReference>
<feature type="active site" description="Proton donor; for catalytic activity" evidence="15">
    <location>
        <position position="83"/>
    </location>
</feature>
<evidence type="ECO:0000313" key="16">
    <source>
        <dbReference type="EMBL" id="RZN56786.1"/>
    </source>
</evidence>
<dbReference type="NCBIfam" id="TIGR03330">
    <property type="entry name" value="SAM_DCase_Bsu"/>
    <property type="match status" value="1"/>
</dbReference>
<feature type="modified residue" description="Pyruvic acid (Ser); by autocatalysis" evidence="15">
    <location>
        <position position="63"/>
    </location>
</feature>
<dbReference type="EMBL" id="RXIH01000017">
    <property type="protein sequence ID" value="RZN56786.1"/>
    <property type="molecule type" value="Genomic_DNA"/>
</dbReference>
<dbReference type="PANTHER" id="PTHR33866">
    <property type="entry name" value="S-ADENOSYLMETHIONINE DECARBOXYLASE PROENZYME"/>
    <property type="match status" value="1"/>
</dbReference>
<keyword evidence="7 15" id="KW-0620">Polyamine biosynthesis</keyword>
<evidence type="ECO:0000256" key="1">
    <source>
        <dbReference type="ARBA" id="ARBA00004911"/>
    </source>
</evidence>
<keyword evidence="6 15" id="KW-0745">Spermidine biosynthesis</keyword>
<evidence type="ECO:0000256" key="11">
    <source>
        <dbReference type="ARBA" id="ARBA00023317"/>
    </source>
</evidence>
<dbReference type="EC" id="4.1.1.50" evidence="15"/>
<keyword evidence="10 15" id="KW-0704">Schiff base</keyword>
<organism evidence="16 18">
    <name type="scientific">Thermoproteota archaeon</name>
    <dbReference type="NCBI Taxonomy" id="2056631"/>
    <lineage>
        <taxon>Archaea</taxon>
        <taxon>Thermoproteota</taxon>
    </lineage>
</organism>
<evidence type="ECO:0000256" key="15">
    <source>
        <dbReference type="HAMAP-Rule" id="MF_00464"/>
    </source>
</evidence>
<dbReference type="GO" id="GO:0008295">
    <property type="term" value="P:spermidine biosynthetic process"/>
    <property type="evidence" value="ECO:0007669"/>
    <property type="project" value="UniProtKB-UniRule"/>
</dbReference>
<dbReference type="EMBL" id="QNVI01000051">
    <property type="protein sequence ID" value="TDA38471.1"/>
    <property type="molecule type" value="Genomic_DNA"/>
</dbReference>
<evidence type="ECO:0000256" key="7">
    <source>
        <dbReference type="ARBA" id="ARBA00023115"/>
    </source>
</evidence>
<keyword evidence="8 15" id="KW-0865">Zymogen</keyword>
<reference evidence="17 19" key="1">
    <citation type="journal article" date="2019" name="Nat. Microbiol.">
        <title>Expanding anaerobic alkane metabolism in the domain of Archaea.</title>
        <authorList>
            <person name="Wang Y."/>
            <person name="Wegener G."/>
            <person name="Hou J."/>
            <person name="Wang F."/>
            <person name="Xiao X."/>
        </authorList>
    </citation>
    <scope>NUCLEOTIDE SEQUENCE [LARGE SCALE GENOMIC DNA]</scope>
    <source>
        <strain evidence="17">WYZ-LMO11</strain>
    </source>
</reference>
<feature type="chain" id="PRO_5034985267" description="S-adenosylmethionine decarboxylase beta chain" evidence="15">
    <location>
        <begin position="1"/>
        <end position="62"/>
    </location>
</feature>
<comment type="catalytic activity">
    <reaction evidence="12 15">
        <text>S-adenosyl-L-methionine + H(+) = S-adenosyl 3-(methylsulfanyl)propylamine + CO2</text>
        <dbReference type="Rhea" id="RHEA:15981"/>
        <dbReference type="ChEBI" id="CHEBI:15378"/>
        <dbReference type="ChEBI" id="CHEBI:16526"/>
        <dbReference type="ChEBI" id="CHEBI:57443"/>
        <dbReference type="ChEBI" id="CHEBI:59789"/>
        <dbReference type="EC" id="4.1.1.50"/>
    </reaction>
</comment>
<evidence type="ECO:0000256" key="6">
    <source>
        <dbReference type="ARBA" id="ARBA00023066"/>
    </source>
</evidence>
<feature type="chain" id="PRO_5034985268" description="S-adenosylmethionine decarboxylase alpha chain" evidence="15">
    <location>
        <begin position="63"/>
        <end position="120"/>
    </location>
</feature>
<comment type="cofactor">
    <cofactor evidence="15">
        <name>pyruvate</name>
        <dbReference type="ChEBI" id="CHEBI:15361"/>
    </cofactor>
    <text evidence="15">Binds 1 pyruvoyl group covalently per subunit.</text>
</comment>
<comment type="caution">
    <text evidence="16">The sequence shown here is derived from an EMBL/GenBank/DDBJ whole genome shotgun (WGS) entry which is preliminary data.</text>
</comment>
<evidence type="ECO:0000256" key="8">
    <source>
        <dbReference type="ARBA" id="ARBA00023145"/>
    </source>
</evidence>
<comment type="function">
    <text evidence="13 15">Catalyzes the decarboxylation of S-adenosylmethionine to S-adenosylmethioninamine (dcAdoMet), the propylamine donor required for the synthesis of the polyamines spermine and spermidine from the diamine putrescine.</text>
</comment>
<accession>A0A520KG75</accession>
<evidence type="ECO:0000256" key="14">
    <source>
        <dbReference type="ARBA" id="ARBA00061583"/>
    </source>
</evidence>
<evidence type="ECO:0000256" key="2">
    <source>
        <dbReference type="ARBA" id="ARBA00011601"/>
    </source>
</evidence>
<reference evidence="16 18" key="2">
    <citation type="journal article" date="2019" name="Nat. Microbiol.">
        <title>Wide diversity of methane and short-chain alkane metabolisms in uncultured archaea.</title>
        <authorList>
            <person name="Borrel G."/>
            <person name="Adam P.S."/>
            <person name="McKay L.J."/>
            <person name="Chen L.X."/>
            <person name="Sierra-Garcia I.N."/>
            <person name="Sieber C.M."/>
            <person name="Letourneur Q."/>
            <person name="Ghozlane A."/>
            <person name="Andersen G.L."/>
            <person name="Li W.J."/>
            <person name="Hallam S.J."/>
            <person name="Muyzer G."/>
            <person name="de Oliveira V.M."/>
            <person name="Inskeep W.P."/>
            <person name="Banfield J.F."/>
            <person name="Gribaldo S."/>
        </authorList>
    </citation>
    <scope>NUCLEOTIDE SEQUENCE [LARGE SCALE GENOMIC DNA]</scope>
    <source>
        <strain evidence="16">Verst-YHS</strain>
    </source>
</reference>
<comment type="pathway">
    <text evidence="1 15">Amine and polyamine biosynthesis; S-adenosylmethioninamine biosynthesis; S-adenosylmethioninamine from S-adenosyl-L-methionine: step 1/1.</text>
</comment>
<gene>
    <name evidence="16" type="primary">speD</name>
    <name evidence="15" type="synonym">speH</name>
    <name evidence="17" type="ORF">DSO09_04155</name>
    <name evidence="16" type="ORF">EF809_02005</name>
</gene>
<comment type="subunit">
    <text evidence="2 15">Heterotetramer of two alpha and two beta chains arranged as a dimer of alpha/beta heterodimers.</text>
</comment>
<keyword evidence="3 15" id="KW-0949">S-adenosyl-L-methionine</keyword>
<evidence type="ECO:0000313" key="18">
    <source>
        <dbReference type="Proteomes" id="UP000316080"/>
    </source>
</evidence>
<dbReference type="Proteomes" id="UP000317265">
    <property type="component" value="Unassembled WGS sequence"/>
</dbReference>
<keyword evidence="9 15" id="KW-0456">Lyase</keyword>
<evidence type="ECO:0000256" key="12">
    <source>
        <dbReference type="ARBA" id="ARBA00048112"/>
    </source>
</evidence>
<dbReference type="SUPFAM" id="SSF56276">
    <property type="entry name" value="S-adenosylmethionine decarboxylase"/>
    <property type="match status" value="1"/>
</dbReference>
<evidence type="ECO:0000256" key="13">
    <source>
        <dbReference type="ARBA" id="ARBA00056215"/>
    </source>
</evidence>
<dbReference type="UniPathway" id="UPA00331">
    <property type="reaction ID" value="UER00451"/>
</dbReference>
<evidence type="ECO:0000256" key="4">
    <source>
        <dbReference type="ARBA" id="ARBA00022793"/>
    </source>
</evidence>
<dbReference type="Gene3D" id="3.30.360.110">
    <property type="entry name" value="S-adenosylmethionine decarboxylase domain"/>
    <property type="match status" value="1"/>
</dbReference>
<dbReference type="InterPro" id="IPR042286">
    <property type="entry name" value="AdoMetDC_C"/>
</dbReference>
<evidence type="ECO:0000313" key="17">
    <source>
        <dbReference type="EMBL" id="TDA38471.1"/>
    </source>
</evidence>
<protein>
    <recommendedName>
        <fullName evidence="15">S-adenosylmethionine decarboxylase proenzyme</fullName>
        <shortName evidence="15">AdoMetDC</shortName>
        <shortName evidence="15">SAMDC</shortName>
        <ecNumber evidence="15">4.1.1.50</ecNumber>
    </recommendedName>
    <component>
        <recommendedName>
            <fullName evidence="15">S-adenosylmethionine decarboxylase beta chain</fullName>
        </recommendedName>
    </component>
    <component>
        <recommendedName>
            <fullName evidence="15">S-adenosylmethionine decarboxylase alpha chain</fullName>
        </recommendedName>
    </component>
</protein>
<dbReference type="GO" id="GO:0004014">
    <property type="term" value="F:adenosylmethionine decarboxylase activity"/>
    <property type="evidence" value="ECO:0007669"/>
    <property type="project" value="UniProtKB-UniRule"/>
</dbReference>
<keyword evidence="4 15" id="KW-0210">Decarboxylase</keyword>
<dbReference type="AlphaFoldDB" id="A0A520KG75"/>